<evidence type="ECO:0000313" key="1">
    <source>
        <dbReference type="EMBL" id="OAF62282.1"/>
    </source>
</evidence>
<protein>
    <submittedName>
        <fullName evidence="1">Uncharacterized protein</fullName>
    </submittedName>
</protein>
<name>A0A177ALA1_9PEZI</name>
<accession>A0A177ALA1</accession>
<organism evidence="1">
    <name type="scientific">Pseudogymnoascus destructans</name>
    <dbReference type="NCBI Taxonomy" id="655981"/>
    <lineage>
        <taxon>Eukaryota</taxon>
        <taxon>Fungi</taxon>
        <taxon>Dikarya</taxon>
        <taxon>Ascomycota</taxon>
        <taxon>Pezizomycotina</taxon>
        <taxon>Leotiomycetes</taxon>
        <taxon>Thelebolales</taxon>
        <taxon>Thelebolaceae</taxon>
        <taxon>Pseudogymnoascus</taxon>
    </lineage>
</organism>
<sequence length="406" mass="45625">MGGNVFANCLTPRMPPSVYFPTRDRCHAILSNYYTHICTPLEAPEKTSFGDIDILVHGPVSNPPIPLKELGAALNAAAKILPRTENPEANFAIPWLSFSSLDSTTSTPDAPELRDKQNRFIQLDILTLPTATSFHFLSFTHAHSGLFTLLGPSLRQSGLILTPTSLSLRIPSIEAHRRRGSTLPLTSNPSAILDFLGLEKKGYWTRFESVEEMFGYVASSRLFTTRVREEEEGEGKVKHRNRRNSRRPLFVRWKEEFLPRASMEGGYDRLVPSREEVREEAFMTWPPARDLYEAQAKAFEEERQLEEVGKLIREGVPVDVVALGLPLGTRGAAMRGLKRILVERDESYGVVLPEGVKGEEGWDLEGVEKFVEMRWEEVGRAGLERGFGRMVEKREAKRGQMDGGDA</sequence>
<dbReference type="EMBL" id="KV441387">
    <property type="protein sequence ID" value="OAF62282.1"/>
    <property type="molecule type" value="Genomic_DNA"/>
</dbReference>
<dbReference type="VEuPathDB" id="FungiDB:GMDG_00421"/>
<reference evidence="1" key="1">
    <citation type="submission" date="2016-03" db="EMBL/GenBank/DDBJ databases">
        <title>Updated assembly of Pseudogymnoascus destructans, the fungus causing white-nose syndrome of bats.</title>
        <authorList>
            <person name="Palmer J.M."/>
            <person name="Drees K.P."/>
            <person name="Foster J.T."/>
            <person name="Lindner D.L."/>
        </authorList>
    </citation>
    <scope>NUCLEOTIDE SEQUENCE [LARGE SCALE GENOMIC DNA]</scope>
    <source>
        <strain evidence="1">20631-21</strain>
    </source>
</reference>
<dbReference type="AlphaFoldDB" id="A0A177ALA1"/>
<gene>
    <name evidence="1" type="ORF">VC83_01094</name>
</gene>
<dbReference type="GeneID" id="36284186"/>
<dbReference type="Proteomes" id="UP000077154">
    <property type="component" value="Unassembled WGS sequence"/>
</dbReference>
<proteinExistence type="predicted"/>
<dbReference type="OrthoDB" id="4708870at2759"/>
<dbReference type="eggNOG" id="ENOG502S1AX">
    <property type="taxonomic scope" value="Eukaryota"/>
</dbReference>
<dbReference type="RefSeq" id="XP_024327554.1">
    <property type="nucleotide sequence ID" value="XM_024464779.1"/>
</dbReference>